<evidence type="ECO:0000313" key="6">
    <source>
        <dbReference type="EMBL" id="KAK7861780.1"/>
    </source>
</evidence>
<evidence type="ECO:0000256" key="5">
    <source>
        <dbReference type="SAM" id="MobiDB-lite"/>
    </source>
</evidence>
<name>A0AAN9Z4W8_9ORTH</name>
<gene>
    <name evidence="6" type="ORF">R5R35_011953</name>
</gene>
<evidence type="ECO:0000256" key="1">
    <source>
        <dbReference type="ARBA" id="ARBA00001964"/>
    </source>
</evidence>
<dbReference type="Gene3D" id="1.10.287.1150">
    <property type="entry name" value="TPP helical domain"/>
    <property type="match status" value="1"/>
</dbReference>
<reference evidence="6 7" key="1">
    <citation type="submission" date="2024-03" db="EMBL/GenBank/DDBJ databases">
        <title>The genome assembly and annotation of the cricket Gryllus longicercus Weissman &amp; Gray.</title>
        <authorList>
            <person name="Szrajer S."/>
            <person name="Gray D."/>
            <person name="Ylla G."/>
        </authorList>
    </citation>
    <scope>NUCLEOTIDE SEQUENCE [LARGE SCALE GENOMIC DNA]</scope>
    <source>
        <strain evidence="6">DAG 2021-001</strain>
        <tissue evidence="6">Whole body minus gut</tissue>
    </source>
</reference>
<dbReference type="GO" id="GO:0045252">
    <property type="term" value="C:oxoglutarate dehydrogenase complex"/>
    <property type="evidence" value="ECO:0007669"/>
    <property type="project" value="TreeGrafter"/>
</dbReference>
<evidence type="ECO:0008006" key="8">
    <source>
        <dbReference type="Google" id="ProtNLM"/>
    </source>
</evidence>
<comment type="cofactor">
    <cofactor evidence="1">
        <name>thiamine diphosphate</name>
        <dbReference type="ChEBI" id="CHEBI:58937"/>
    </cofactor>
</comment>
<dbReference type="Proteomes" id="UP001378592">
    <property type="component" value="Unassembled WGS sequence"/>
</dbReference>
<accession>A0AAN9Z4W8</accession>
<dbReference type="InterPro" id="IPR011603">
    <property type="entry name" value="2oxoglutarate_DH_E1"/>
</dbReference>
<dbReference type="PANTHER" id="PTHR23152">
    <property type="entry name" value="2-OXOGLUTARATE DEHYDROGENASE"/>
    <property type="match status" value="1"/>
</dbReference>
<dbReference type="EMBL" id="JAZDUA010000299">
    <property type="protein sequence ID" value="KAK7861780.1"/>
    <property type="molecule type" value="Genomic_DNA"/>
</dbReference>
<dbReference type="GO" id="GO:0005739">
    <property type="term" value="C:mitochondrion"/>
    <property type="evidence" value="ECO:0007669"/>
    <property type="project" value="TreeGrafter"/>
</dbReference>
<comment type="caution">
    <text evidence="6">The sequence shown here is derived from an EMBL/GenBank/DDBJ whole genome shotgun (WGS) entry which is preliminary data.</text>
</comment>
<evidence type="ECO:0000313" key="7">
    <source>
        <dbReference type="Proteomes" id="UP001378592"/>
    </source>
</evidence>
<protein>
    <recommendedName>
        <fullName evidence="8">2-oxoglutarate dehydrogenase E1 component N-terminal domain-containing protein</fullName>
    </recommendedName>
</protein>
<dbReference type="GO" id="GO:0030976">
    <property type="term" value="F:thiamine pyrophosphate binding"/>
    <property type="evidence" value="ECO:0007669"/>
    <property type="project" value="InterPro"/>
</dbReference>
<proteinExistence type="inferred from homology"/>
<organism evidence="6 7">
    <name type="scientific">Gryllus longicercus</name>
    <dbReference type="NCBI Taxonomy" id="2509291"/>
    <lineage>
        <taxon>Eukaryota</taxon>
        <taxon>Metazoa</taxon>
        <taxon>Ecdysozoa</taxon>
        <taxon>Arthropoda</taxon>
        <taxon>Hexapoda</taxon>
        <taxon>Insecta</taxon>
        <taxon>Pterygota</taxon>
        <taxon>Neoptera</taxon>
        <taxon>Polyneoptera</taxon>
        <taxon>Orthoptera</taxon>
        <taxon>Ensifera</taxon>
        <taxon>Gryllidea</taxon>
        <taxon>Grylloidea</taxon>
        <taxon>Gryllidae</taxon>
        <taxon>Gryllinae</taxon>
        <taxon>Gryllus</taxon>
    </lineage>
</organism>
<evidence type="ECO:0000256" key="3">
    <source>
        <dbReference type="ARBA" id="ARBA00023002"/>
    </source>
</evidence>
<evidence type="ECO:0000256" key="4">
    <source>
        <dbReference type="ARBA" id="ARBA00023052"/>
    </source>
</evidence>
<dbReference type="PANTHER" id="PTHR23152:SF4">
    <property type="entry name" value="2-OXOADIPATE DEHYDROGENASE COMPLEX COMPONENT E1"/>
    <property type="match status" value="1"/>
</dbReference>
<keyword evidence="3" id="KW-0560">Oxidoreductase</keyword>
<dbReference type="AlphaFoldDB" id="A0AAN9Z4W8"/>
<keyword evidence="4" id="KW-0786">Thiamine pyrophosphate</keyword>
<feature type="region of interest" description="Disordered" evidence="5">
    <location>
        <begin position="106"/>
        <end position="131"/>
    </location>
</feature>
<keyword evidence="7" id="KW-1185">Reference proteome</keyword>
<dbReference type="GO" id="GO:0006099">
    <property type="term" value="P:tricarboxylic acid cycle"/>
    <property type="evidence" value="ECO:0007669"/>
    <property type="project" value="TreeGrafter"/>
</dbReference>
<dbReference type="GO" id="GO:0004591">
    <property type="term" value="F:oxoglutarate dehydrogenase (succinyl-transferring) activity"/>
    <property type="evidence" value="ECO:0007669"/>
    <property type="project" value="TreeGrafter"/>
</dbReference>
<comment type="similarity">
    <text evidence="2">Belongs to the alpha-ketoglutarate dehydrogenase family.</text>
</comment>
<evidence type="ECO:0000256" key="2">
    <source>
        <dbReference type="ARBA" id="ARBA00006936"/>
    </source>
</evidence>
<sequence>MEGHAAEGHGAALDAAASAAVSDRAFGEWKRDPRSVHTAWDLFFRKVTASLWGPPANADQDAGKDEKAGQVERPPSVIEQHLILQHVIRSYQVRGHLVADLDPLGLSSEADPRQPEGGSVASARPRGGMPPERIFSHLAAKNLTDLDQHFRLPDVTFICRPDERSLSLREIIRRLDDAYCRHIGQPTR</sequence>